<keyword evidence="1" id="KW-0175">Coiled coil</keyword>
<dbReference type="InterPro" id="IPR027417">
    <property type="entry name" value="P-loop_NTPase"/>
</dbReference>
<gene>
    <name evidence="3" type="ORF">Pan153_55910</name>
</gene>
<evidence type="ECO:0000313" key="4">
    <source>
        <dbReference type="Proteomes" id="UP000320839"/>
    </source>
</evidence>
<dbReference type="GO" id="GO:0005524">
    <property type="term" value="F:ATP binding"/>
    <property type="evidence" value="ECO:0007669"/>
    <property type="project" value="InterPro"/>
</dbReference>
<dbReference type="SUPFAM" id="SSF52540">
    <property type="entry name" value="P-loop containing nucleoside triphosphate hydrolases"/>
    <property type="match status" value="1"/>
</dbReference>
<dbReference type="EMBL" id="CP036317">
    <property type="protein sequence ID" value="QDV20911.1"/>
    <property type="molecule type" value="Genomic_DNA"/>
</dbReference>
<evidence type="ECO:0000256" key="1">
    <source>
        <dbReference type="SAM" id="Coils"/>
    </source>
</evidence>
<dbReference type="RefSeq" id="WP_145459482.1">
    <property type="nucleotide sequence ID" value="NZ_CP036317.1"/>
</dbReference>
<dbReference type="Proteomes" id="UP000320839">
    <property type="component" value="Chromosome"/>
</dbReference>
<dbReference type="Pfam" id="PF00004">
    <property type="entry name" value="AAA"/>
    <property type="match status" value="1"/>
</dbReference>
<name>A0A518FX82_9PLAN</name>
<protein>
    <submittedName>
        <fullName evidence="3">ATPase family associated with various cellular activities (AAA)</fullName>
    </submittedName>
</protein>
<evidence type="ECO:0000313" key="3">
    <source>
        <dbReference type="EMBL" id="QDV20911.1"/>
    </source>
</evidence>
<evidence type="ECO:0000259" key="2">
    <source>
        <dbReference type="Pfam" id="PF00004"/>
    </source>
</evidence>
<feature type="domain" description="ATPase AAA-type core" evidence="2">
    <location>
        <begin position="1048"/>
        <end position="1130"/>
    </location>
</feature>
<accession>A0A518FX82</accession>
<dbReference type="OrthoDB" id="227202at2"/>
<dbReference type="GO" id="GO:0016887">
    <property type="term" value="F:ATP hydrolysis activity"/>
    <property type="evidence" value="ECO:0007669"/>
    <property type="project" value="InterPro"/>
</dbReference>
<dbReference type="Gene3D" id="3.40.50.300">
    <property type="entry name" value="P-loop containing nucleotide triphosphate hydrolases"/>
    <property type="match status" value="1"/>
</dbReference>
<organism evidence="3 4">
    <name type="scientific">Gimesia panareensis</name>
    <dbReference type="NCBI Taxonomy" id="2527978"/>
    <lineage>
        <taxon>Bacteria</taxon>
        <taxon>Pseudomonadati</taxon>
        <taxon>Planctomycetota</taxon>
        <taxon>Planctomycetia</taxon>
        <taxon>Planctomycetales</taxon>
        <taxon>Planctomycetaceae</taxon>
        <taxon>Gimesia</taxon>
    </lineage>
</organism>
<sequence length="1295" mass="148258">MRKSSRVNKRTIPENLIQCIGDVAWLQLYQVDEGLDDSLDKLLAPYRRVKKTRNYATPGGAWLQAQLIRSSVGDCCRIPLFLPFPLEYCDVEIKPSDVPHLEENEFASEYLIYVNFDVESKSSTSNYKRIESYPCQYHCQFRARSVTFSSPGPPEFPGSQSPIHLTFDVLDREVEAIGSFIRTFIDAGATVTNFSFRLREENYLAIPTGTRAEIKASQSNRKPDWNKFKPPLDFPGHFNSDCHTFLWFKSPLWTLLPSSVLQSFQDEERSGIERWFYIPSTETDYRGTGSFAADFTGDVEFGISNIPNELFIPDQTYETEAEKLNARIKKREVLSDCILGKDLPVDIEVFFRSINEPGTVKPLREILNLQHEASEHSFSCELQNSRISPARVHWDSIVRPWSVGELFISDSSELALKVADQEENHAHVQTYSITDQMRKSNHEAWWKVRRYEKQKGVTIDRIETVLSEDASTSDEIRQLEPLPLDSKFNPDSDGYIPLKYLVITDIDAGFRTPPKRKDNVIDDTTFMREKNKDFEELQSFLTDPKNHERIKSQSKEFFSEFDLLIRELKKRNVKVINSLREELEELQTELQEEFNSYMKNITRIRLLPRGYDDNNIEPIFFRISDLLQEIEVAVERPEKLIHQIKQFNETDRQKFLSAWVQFDSVFLDWVVWKSYFFDGEFEQEPSWWASLINWLEYTYGSKKKPNDDECCSSEGLLFANIGRSLPVSSANLADWEKGGFWDVLRNLKLKTTDGQPANICDKTVVVVSAHVLRACGARIAHRLSWEHATEDLWYALKHHPYVKPLLEFRYVVVRFGCAGAVLVDMHDPGDPTLTVLYDANAKEGYFRDADREGIVLGSNSTLIASMLRNIVAQEKSPDDHRSAIIEGLKSGIRSIQSLYKKGYNNFKSSETFIQESEITLAGPGLRLLDYTAPLRIFERNHAVQDKQPPISAIQFPKSDGWKIIEHFTEKELIDSALQYIIRRDNLDQNDNTPPLVMPGKSGIAVPIDRFGDFSAIERSEIESFRSIQGLLRRYIRDETKLKPLSIAVFGPPGSGKSFGVKAVATSLGENKIEWRTYNLSQFSNEKDLVIPFVKKAPKGRIPIFFFDEFDSALGDASLGWLKFLLQPMQDGEFKLENDIERIGKSVFVFAGGTSASFAEFSRESALENEIEEFRLAKGPDFVSRLSGYINMMGVGKFSAHDNGYVLRRGLIIRSILERKKLIGENKNALVDRSFLKSLLVLESLKHGTRSIEKLLDMCIGINGRLNLPSVAQLSLHLNEHEAQKLWTDLLSLETS</sequence>
<reference evidence="3 4" key="1">
    <citation type="submission" date="2019-02" db="EMBL/GenBank/DDBJ databases">
        <title>Deep-cultivation of Planctomycetes and their phenomic and genomic characterization uncovers novel biology.</title>
        <authorList>
            <person name="Wiegand S."/>
            <person name="Jogler M."/>
            <person name="Boedeker C."/>
            <person name="Pinto D."/>
            <person name="Vollmers J."/>
            <person name="Rivas-Marin E."/>
            <person name="Kohn T."/>
            <person name="Peeters S.H."/>
            <person name="Heuer A."/>
            <person name="Rast P."/>
            <person name="Oberbeckmann S."/>
            <person name="Bunk B."/>
            <person name="Jeske O."/>
            <person name="Meyerdierks A."/>
            <person name="Storesund J.E."/>
            <person name="Kallscheuer N."/>
            <person name="Luecker S."/>
            <person name="Lage O.M."/>
            <person name="Pohl T."/>
            <person name="Merkel B.J."/>
            <person name="Hornburger P."/>
            <person name="Mueller R.-W."/>
            <person name="Bruemmer F."/>
            <person name="Labrenz M."/>
            <person name="Spormann A.M."/>
            <person name="Op den Camp H."/>
            <person name="Overmann J."/>
            <person name="Amann R."/>
            <person name="Jetten M.S.M."/>
            <person name="Mascher T."/>
            <person name="Medema M.H."/>
            <person name="Devos D.P."/>
            <person name="Kaster A.-K."/>
            <person name="Ovreas L."/>
            <person name="Rohde M."/>
            <person name="Galperin M.Y."/>
            <person name="Jogler C."/>
        </authorList>
    </citation>
    <scope>NUCLEOTIDE SEQUENCE [LARGE SCALE GENOMIC DNA]</scope>
    <source>
        <strain evidence="3 4">Pan153</strain>
    </source>
</reference>
<proteinExistence type="predicted"/>
<dbReference type="InterPro" id="IPR003959">
    <property type="entry name" value="ATPase_AAA_core"/>
</dbReference>
<feature type="coiled-coil region" evidence="1">
    <location>
        <begin position="565"/>
        <end position="600"/>
    </location>
</feature>